<reference evidence="1" key="1">
    <citation type="journal article" date="2021" name="Proc. Natl. Acad. Sci. U.S.A.">
        <title>A Catalog of Tens of Thousands of Viruses from Human Metagenomes Reveals Hidden Associations with Chronic Diseases.</title>
        <authorList>
            <person name="Tisza M.J."/>
            <person name="Buck C.B."/>
        </authorList>
    </citation>
    <scope>NUCLEOTIDE SEQUENCE</scope>
    <source>
        <strain evidence="1">CtLnO19</strain>
    </source>
</reference>
<name>A0A8S5P047_9CAUD</name>
<sequence>MPNINQRTTESLAKVVETTSKAIFEKNTNGQEEAIFRKLFKRAKKLFEVLKEVGTVIGAEDIEGGFFWCHHTTFDSIVNQAILFGADETWVETRDDRMSEQLGSDGADLASLVVSSAKGKMITQEQFEDIMRTVFMAVVHCQLFCKATSTDFVKML</sequence>
<organism evidence="1">
    <name type="scientific">Myoviridae sp. ctLnO19</name>
    <dbReference type="NCBI Taxonomy" id="2825085"/>
    <lineage>
        <taxon>Viruses</taxon>
        <taxon>Duplodnaviria</taxon>
        <taxon>Heunggongvirae</taxon>
        <taxon>Uroviricota</taxon>
        <taxon>Caudoviricetes</taxon>
    </lineage>
</organism>
<proteinExistence type="predicted"/>
<protein>
    <submittedName>
        <fullName evidence="1">Uncharacterized protein</fullName>
    </submittedName>
</protein>
<dbReference type="EMBL" id="BK015301">
    <property type="protein sequence ID" value="DAE00338.1"/>
    <property type="molecule type" value="Genomic_DNA"/>
</dbReference>
<accession>A0A8S5P047</accession>
<evidence type="ECO:0000313" key="1">
    <source>
        <dbReference type="EMBL" id="DAE00338.1"/>
    </source>
</evidence>